<dbReference type="PANTHER" id="PTHR31238">
    <property type="entry name" value="GERMIN-LIKE PROTEIN SUBFAMILY 3 MEMBER 3"/>
    <property type="match status" value="1"/>
</dbReference>
<dbReference type="Proteomes" id="UP000017836">
    <property type="component" value="Unassembled WGS sequence"/>
</dbReference>
<dbReference type="Pfam" id="PF00190">
    <property type="entry name" value="Cupin_1"/>
    <property type="match status" value="1"/>
</dbReference>
<dbReference type="AlphaFoldDB" id="W1NRH2"/>
<dbReference type="SUPFAM" id="SSF51182">
    <property type="entry name" value="RmlC-like cupins"/>
    <property type="match status" value="1"/>
</dbReference>
<sequence length="65" mass="6833">MSVNGKVCKDPKLAQSNDFFFAGLDTPGNRANPLGSRVTPVNVAQIAGLNTLSISMVRIDYAHGG</sequence>
<protein>
    <recommendedName>
        <fullName evidence="1">Cupin type-1 domain-containing protein</fullName>
    </recommendedName>
</protein>
<feature type="domain" description="Cupin type-1" evidence="1">
    <location>
        <begin position="23"/>
        <end position="65"/>
    </location>
</feature>
<proteinExistence type="predicted"/>
<name>W1NRH2_AMBTC</name>
<dbReference type="InterPro" id="IPR011051">
    <property type="entry name" value="RmlC_Cupin_sf"/>
</dbReference>
<keyword evidence="3" id="KW-1185">Reference proteome</keyword>
<reference evidence="3" key="1">
    <citation type="journal article" date="2013" name="Science">
        <title>The Amborella genome and the evolution of flowering plants.</title>
        <authorList>
            <consortium name="Amborella Genome Project"/>
        </authorList>
    </citation>
    <scope>NUCLEOTIDE SEQUENCE [LARGE SCALE GENOMIC DNA]</scope>
</reference>
<gene>
    <name evidence="2" type="ORF">AMTR_s00072p00162600</name>
</gene>
<dbReference type="EMBL" id="KI395332">
    <property type="protein sequence ID" value="ERM98472.1"/>
    <property type="molecule type" value="Genomic_DNA"/>
</dbReference>
<organism evidence="2 3">
    <name type="scientific">Amborella trichopoda</name>
    <dbReference type="NCBI Taxonomy" id="13333"/>
    <lineage>
        <taxon>Eukaryota</taxon>
        <taxon>Viridiplantae</taxon>
        <taxon>Streptophyta</taxon>
        <taxon>Embryophyta</taxon>
        <taxon>Tracheophyta</taxon>
        <taxon>Spermatophyta</taxon>
        <taxon>Magnoliopsida</taxon>
        <taxon>Amborellales</taxon>
        <taxon>Amborellaceae</taxon>
        <taxon>Amborella</taxon>
    </lineage>
</organism>
<evidence type="ECO:0000313" key="2">
    <source>
        <dbReference type="EMBL" id="ERM98472.1"/>
    </source>
</evidence>
<evidence type="ECO:0000313" key="3">
    <source>
        <dbReference type="Proteomes" id="UP000017836"/>
    </source>
</evidence>
<accession>W1NRH2</accession>
<dbReference type="Gramene" id="ERM98472">
    <property type="protein sequence ID" value="ERM98472"/>
    <property type="gene ID" value="AMTR_s00072p00162600"/>
</dbReference>
<dbReference type="Gene3D" id="2.60.120.10">
    <property type="entry name" value="Jelly Rolls"/>
    <property type="match status" value="1"/>
</dbReference>
<evidence type="ECO:0000259" key="1">
    <source>
        <dbReference type="Pfam" id="PF00190"/>
    </source>
</evidence>
<dbReference type="InterPro" id="IPR006045">
    <property type="entry name" value="Cupin_1"/>
</dbReference>
<dbReference type="HOGENOM" id="CLU_015790_2_0_1"/>
<dbReference type="InterPro" id="IPR014710">
    <property type="entry name" value="RmlC-like_jellyroll"/>
</dbReference>